<dbReference type="EMBL" id="MN739978">
    <property type="protein sequence ID" value="QHT81152.1"/>
    <property type="molecule type" value="Genomic_DNA"/>
</dbReference>
<reference evidence="1" key="1">
    <citation type="journal article" date="2020" name="Nature">
        <title>Giant virus diversity and host interactions through global metagenomics.</title>
        <authorList>
            <person name="Schulz F."/>
            <person name="Roux S."/>
            <person name="Paez-Espino D."/>
            <person name="Jungbluth S."/>
            <person name="Walsh D.A."/>
            <person name="Denef V.J."/>
            <person name="McMahon K.D."/>
            <person name="Konstantinidis K.T."/>
            <person name="Eloe-Fadrosh E.A."/>
            <person name="Kyrpides N.C."/>
            <person name="Woyke T."/>
        </authorList>
    </citation>
    <scope>NUCLEOTIDE SEQUENCE</scope>
    <source>
        <strain evidence="1">GVMAG-M-3300023184-135</strain>
    </source>
</reference>
<sequence>MGSVVYMRTFFKQLTEFVGQLEEMFPDDPDFAVFQTFLGLIQRTNPQMILATIREHVVDKYETQITDRDEAFILNYTGGEYDSEVMNIVSKLRTYWKTLSEPSKNAMWQYLHVLTQLCKRYYAEVDSKNKLE</sequence>
<organism evidence="1">
    <name type="scientific">viral metagenome</name>
    <dbReference type="NCBI Taxonomy" id="1070528"/>
    <lineage>
        <taxon>unclassified sequences</taxon>
        <taxon>metagenomes</taxon>
        <taxon>organismal metagenomes</taxon>
    </lineage>
</organism>
<accession>A0A6C0HKK1</accession>
<dbReference type="AlphaFoldDB" id="A0A6C0HKK1"/>
<proteinExistence type="predicted"/>
<name>A0A6C0HKK1_9ZZZZ</name>
<protein>
    <submittedName>
        <fullName evidence="1">Uncharacterized protein</fullName>
    </submittedName>
</protein>
<evidence type="ECO:0000313" key="1">
    <source>
        <dbReference type="EMBL" id="QHT81152.1"/>
    </source>
</evidence>